<sequence length="495" mass="56722">MSDEYKKRLEKMLSGKKLILASNRGPYAFEYAENGDLVEQRGGGGLVSAFLSLAGHIDLTWFSVAKTEADKAIGQEGVEVGSRKRSLVKFVEVDSGIYHDYYNKMCNEVLWFIHHGLCDAAYQPVFSREINSAWNSYKQVNARFADSLSEQMALGEGDNLILFQDYHLYLAARNLQKTQKTWTVHFTHIPWPSPEIISMMPRHILTDILKGLLSHDLVGFHSQEYVVNFLRACEDILDITVDMDHQVVSFEGRWVPVGAFPISIDSNALVDESLCAEVKQNEIIDVDKRRFIFRADRVDPSKNIIRGFLAFERLLENSPEFLGKVDFLAYLYESRTDLKYYQDYVHTIKKTVGRINNRFGDNSWQPIRLRLADNYFQTLAAYKKFDVLLVNSIADGMNLVVKEGSLLNDNDGVVVLSARTGAHNELSRFCLTINPFDINETADSLSKALLMPKKERSQRSIFLKDIVKKNNSAKWLFYQLNMLEQKNTDFRCVQE</sequence>
<dbReference type="PANTHER" id="PTHR10788">
    <property type="entry name" value="TREHALOSE-6-PHOSPHATE SYNTHASE"/>
    <property type="match status" value="1"/>
</dbReference>
<dbReference type="AlphaFoldDB" id="A0A0F9PTD3"/>
<name>A0A0F9PTD3_9ZZZZ</name>
<dbReference type="Gene3D" id="3.40.50.2000">
    <property type="entry name" value="Glycogen Phosphorylase B"/>
    <property type="match status" value="2"/>
</dbReference>
<dbReference type="GO" id="GO:0003825">
    <property type="term" value="F:alpha,alpha-trehalose-phosphate synthase (UDP-forming) activity"/>
    <property type="evidence" value="ECO:0007669"/>
    <property type="project" value="TreeGrafter"/>
</dbReference>
<dbReference type="GO" id="GO:0005992">
    <property type="term" value="P:trehalose biosynthetic process"/>
    <property type="evidence" value="ECO:0007669"/>
    <property type="project" value="InterPro"/>
</dbReference>
<dbReference type="Pfam" id="PF00982">
    <property type="entry name" value="Glyco_transf_20"/>
    <property type="match status" value="1"/>
</dbReference>
<dbReference type="PANTHER" id="PTHR10788:SF106">
    <property type="entry name" value="BCDNA.GH08860"/>
    <property type="match status" value="1"/>
</dbReference>
<reference evidence="1" key="1">
    <citation type="journal article" date="2015" name="Nature">
        <title>Complex archaea that bridge the gap between prokaryotes and eukaryotes.</title>
        <authorList>
            <person name="Spang A."/>
            <person name="Saw J.H."/>
            <person name="Jorgensen S.L."/>
            <person name="Zaremba-Niedzwiedzka K."/>
            <person name="Martijn J."/>
            <person name="Lind A.E."/>
            <person name="van Eijk R."/>
            <person name="Schleper C."/>
            <person name="Guy L."/>
            <person name="Ettema T.J."/>
        </authorList>
    </citation>
    <scope>NUCLEOTIDE SEQUENCE</scope>
</reference>
<dbReference type="GO" id="GO:0004805">
    <property type="term" value="F:trehalose-phosphatase activity"/>
    <property type="evidence" value="ECO:0007669"/>
    <property type="project" value="TreeGrafter"/>
</dbReference>
<dbReference type="SUPFAM" id="SSF53756">
    <property type="entry name" value="UDP-Glycosyltransferase/glycogen phosphorylase"/>
    <property type="match status" value="1"/>
</dbReference>
<dbReference type="InterPro" id="IPR001830">
    <property type="entry name" value="Glyco_trans_20"/>
</dbReference>
<organism evidence="1">
    <name type="scientific">marine sediment metagenome</name>
    <dbReference type="NCBI Taxonomy" id="412755"/>
    <lineage>
        <taxon>unclassified sequences</taxon>
        <taxon>metagenomes</taxon>
        <taxon>ecological metagenomes</taxon>
    </lineage>
</organism>
<accession>A0A0F9PTD3</accession>
<dbReference type="CDD" id="cd03788">
    <property type="entry name" value="GT20_TPS"/>
    <property type="match status" value="1"/>
</dbReference>
<protein>
    <submittedName>
        <fullName evidence="1">Uncharacterized protein</fullName>
    </submittedName>
</protein>
<dbReference type="GO" id="GO:0005829">
    <property type="term" value="C:cytosol"/>
    <property type="evidence" value="ECO:0007669"/>
    <property type="project" value="TreeGrafter"/>
</dbReference>
<gene>
    <name evidence="1" type="ORF">LCGC14_0858770</name>
</gene>
<dbReference type="EMBL" id="LAZR01002598">
    <property type="protein sequence ID" value="KKN27997.1"/>
    <property type="molecule type" value="Genomic_DNA"/>
</dbReference>
<evidence type="ECO:0000313" key="1">
    <source>
        <dbReference type="EMBL" id="KKN27997.1"/>
    </source>
</evidence>
<proteinExistence type="predicted"/>
<comment type="caution">
    <text evidence="1">The sequence shown here is derived from an EMBL/GenBank/DDBJ whole genome shotgun (WGS) entry which is preliminary data.</text>
</comment>